<name>A0A2T0XCE1_9BURK</name>
<dbReference type="InterPro" id="IPR036412">
    <property type="entry name" value="HAD-like_sf"/>
</dbReference>
<dbReference type="Proteomes" id="UP000238308">
    <property type="component" value="Unassembled WGS sequence"/>
</dbReference>
<dbReference type="OrthoDB" id="573782at2"/>
<dbReference type="AlphaFoldDB" id="A0A2T0XCE1"/>
<evidence type="ECO:0000313" key="2">
    <source>
        <dbReference type="Proteomes" id="UP000238308"/>
    </source>
</evidence>
<evidence type="ECO:0000313" key="1">
    <source>
        <dbReference type="EMBL" id="PRY96572.1"/>
    </source>
</evidence>
<protein>
    <recommendedName>
        <fullName evidence="3">Haloacid dehalogenase-like hydrolase</fullName>
    </recommendedName>
</protein>
<dbReference type="SUPFAM" id="SSF56784">
    <property type="entry name" value="HAD-like"/>
    <property type="match status" value="1"/>
</dbReference>
<dbReference type="EMBL" id="PVTV01000017">
    <property type="protein sequence ID" value="PRY96572.1"/>
    <property type="molecule type" value="Genomic_DNA"/>
</dbReference>
<dbReference type="RefSeq" id="WP_106228633.1">
    <property type="nucleotide sequence ID" value="NZ_PVTV01000017.1"/>
</dbReference>
<accession>A0A2T0XCE1</accession>
<evidence type="ECO:0008006" key="3">
    <source>
        <dbReference type="Google" id="ProtNLM"/>
    </source>
</evidence>
<gene>
    <name evidence="1" type="ORF">BCM14_2813</name>
</gene>
<dbReference type="Gene3D" id="3.40.50.1000">
    <property type="entry name" value="HAD superfamily/HAD-like"/>
    <property type="match status" value="1"/>
</dbReference>
<organism evidence="1 2">
    <name type="scientific">Jezberella montanilacus</name>
    <dbReference type="NCBI Taxonomy" id="323426"/>
    <lineage>
        <taxon>Bacteria</taxon>
        <taxon>Pseudomonadati</taxon>
        <taxon>Pseudomonadota</taxon>
        <taxon>Betaproteobacteria</taxon>
        <taxon>Burkholderiales</taxon>
        <taxon>Alcaligenaceae</taxon>
        <taxon>Jezberella</taxon>
    </lineage>
</organism>
<dbReference type="InterPro" id="IPR023214">
    <property type="entry name" value="HAD_sf"/>
</dbReference>
<proteinExistence type="predicted"/>
<comment type="caution">
    <text evidence="1">The sequence shown here is derived from an EMBL/GenBank/DDBJ whole genome shotgun (WGS) entry which is preliminary data.</text>
</comment>
<reference evidence="1 2" key="1">
    <citation type="submission" date="2018-03" db="EMBL/GenBank/DDBJ databases">
        <title>Genomic Encyclopedia of Type Strains, Phase III (KMG-III): the genomes of soil and plant-associated and newly described type strains.</title>
        <authorList>
            <person name="Whitman W."/>
        </authorList>
    </citation>
    <scope>NUCLEOTIDE SEQUENCE [LARGE SCALE GENOMIC DNA]</scope>
    <source>
        <strain evidence="1 2">MWH-P2sevCIIIb</strain>
    </source>
</reference>
<sequence length="201" mass="22834">MRIGIDFDNTIVSYDELFYQIAQEKKLIPAELPVNKVAVRNHLRSIDQEAAWTLMQGEAYGLRMNDAKAYPLATNSISALKLAGHDVYIVSHKTKHPFMGPSYDLHQSARDWIDANLVFGCEQLFKPTHIFYELTKEEKIARVNSLNCDVFIDDLPEILSMSGFPPHTRKILFDPEHQHPERAGAWAKANSWQAVVALVLS</sequence>
<keyword evidence="2" id="KW-1185">Reference proteome</keyword>